<keyword evidence="4 6" id="KW-0472">Membrane</keyword>
<dbReference type="EMBL" id="JALNMH010000002">
    <property type="protein sequence ID" value="MCK7592699.1"/>
    <property type="molecule type" value="Genomic_DNA"/>
</dbReference>
<reference evidence="8" key="1">
    <citation type="submission" date="2022-04" db="EMBL/GenBank/DDBJ databases">
        <title>Lysobacter sp. CAU 1642 isolated from sea sand.</title>
        <authorList>
            <person name="Kim W."/>
        </authorList>
    </citation>
    <scope>NUCLEOTIDE SEQUENCE</scope>
    <source>
        <strain evidence="8">CAU 1642</strain>
    </source>
</reference>
<sequence>MTAFSSAHRQRGNAAGKFITMLLVLGLLALGGWLVWQDMGDKPAPRDSSSEERPQQASVDAEGDKPEPIEPVSGQPRLDAPAAYQPQNGVVDVDISEYAGYAGLIVANGGLEPNPESFFAKRYGFQVRLKLSEEEGWNKLNNGRIAATVTTADTLAVIGRQFEAIVPAQIGFSRGADQVVVDTGIANINQLKGKVLASSQFNEAEFFIRYLASEAGVPVKVLRDLDGRPGAGELGLVFYEDAFVACEAYRHELAGGKPKLNGCVGWSPGTEEVVAASNGRAKILVSNRNLLIVADILMLNKGFAEANPKLAQGLVHGLLEGNRQVRDNAEPHLSTIAKALGWNEQETRDELAKVHLSNLPENLAFFEGTIDAAGSFQGIFQSSVLSYGDLIRNPADPARFVDLQFLKALSGEAAFAQQKVAIAPIRTGGNVSLEGDALLSKDIRFFFRPNSAELDTDAKENEGYLDTIKGFLQVSPGSIVLLRGHVDNARVAEFEQQGGKELVRTMALKAMELSRQRAQSVRDALLQRHPNIDKARLELVGRGWEEPASPDSELNRRVEVQWFTLE</sequence>
<keyword evidence="9" id="KW-1185">Reference proteome</keyword>
<comment type="similarity">
    <text evidence="2">Belongs to the bacterial solute-binding protein SsuA/TauA family.</text>
</comment>
<organism evidence="8 9">
    <name type="scientific">Pseudomarimonas salicorniae</name>
    <dbReference type="NCBI Taxonomy" id="2933270"/>
    <lineage>
        <taxon>Bacteria</taxon>
        <taxon>Pseudomonadati</taxon>
        <taxon>Pseudomonadota</taxon>
        <taxon>Gammaproteobacteria</taxon>
        <taxon>Lysobacterales</taxon>
        <taxon>Lysobacteraceae</taxon>
        <taxon>Pseudomarimonas</taxon>
    </lineage>
</organism>
<keyword evidence="3" id="KW-0732">Signal</keyword>
<evidence type="ECO:0000256" key="4">
    <source>
        <dbReference type="PROSITE-ProRule" id="PRU00473"/>
    </source>
</evidence>
<dbReference type="PROSITE" id="PS51123">
    <property type="entry name" value="OMPA_2"/>
    <property type="match status" value="1"/>
</dbReference>
<dbReference type="Proteomes" id="UP001431449">
    <property type="component" value="Unassembled WGS sequence"/>
</dbReference>
<dbReference type="InterPro" id="IPR006665">
    <property type="entry name" value="OmpA-like"/>
</dbReference>
<comment type="caution">
    <text evidence="8">The sequence shown here is derived from an EMBL/GenBank/DDBJ whole genome shotgun (WGS) entry which is preliminary data.</text>
</comment>
<evidence type="ECO:0000256" key="6">
    <source>
        <dbReference type="SAM" id="Phobius"/>
    </source>
</evidence>
<feature type="region of interest" description="Disordered" evidence="5">
    <location>
        <begin position="41"/>
        <end position="81"/>
    </location>
</feature>
<gene>
    <name evidence="8" type="ORF">M0G41_03345</name>
</gene>
<feature type="domain" description="OmpA-like" evidence="7">
    <location>
        <begin position="434"/>
        <end position="566"/>
    </location>
</feature>
<dbReference type="PANTHER" id="PTHR30024">
    <property type="entry name" value="ALIPHATIC SULFONATES-BINDING PROTEIN-RELATED"/>
    <property type="match status" value="1"/>
</dbReference>
<dbReference type="Gene3D" id="3.40.190.10">
    <property type="entry name" value="Periplasmic binding protein-like II"/>
    <property type="match status" value="1"/>
</dbReference>
<dbReference type="Gene3D" id="3.30.1330.60">
    <property type="entry name" value="OmpA-like domain"/>
    <property type="match status" value="1"/>
</dbReference>
<evidence type="ECO:0000313" key="9">
    <source>
        <dbReference type="Proteomes" id="UP001431449"/>
    </source>
</evidence>
<dbReference type="SUPFAM" id="SSF103088">
    <property type="entry name" value="OmpA-like"/>
    <property type="match status" value="1"/>
</dbReference>
<keyword evidence="6" id="KW-1133">Transmembrane helix</keyword>
<accession>A0ABT0GDR8</accession>
<dbReference type="Pfam" id="PF00691">
    <property type="entry name" value="OmpA"/>
    <property type="match status" value="1"/>
</dbReference>
<feature type="transmembrane region" description="Helical" evidence="6">
    <location>
        <begin position="18"/>
        <end position="36"/>
    </location>
</feature>
<protein>
    <submittedName>
        <fullName evidence="8">Phosphate ABC transporter substrate-binding/OmpA family protein</fullName>
    </submittedName>
</protein>
<dbReference type="CDD" id="cd07185">
    <property type="entry name" value="OmpA_C-like"/>
    <property type="match status" value="1"/>
</dbReference>
<keyword evidence="6" id="KW-0812">Transmembrane</keyword>
<dbReference type="RefSeq" id="WP_248205007.1">
    <property type="nucleotide sequence ID" value="NZ_JALNMH010000002.1"/>
</dbReference>
<evidence type="ECO:0000256" key="2">
    <source>
        <dbReference type="ARBA" id="ARBA00010742"/>
    </source>
</evidence>
<dbReference type="InterPro" id="IPR036737">
    <property type="entry name" value="OmpA-like_sf"/>
</dbReference>
<evidence type="ECO:0000256" key="3">
    <source>
        <dbReference type="ARBA" id="ARBA00022729"/>
    </source>
</evidence>
<evidence type="ECO:0000313" key="8">
    <source>
        <dbReference type="EMBL" id="MCK7592699.1"/>
    </source>
</evidence>
<name>A0ABT0GDR8_9GAMM</name>
<proteinExistence type="inferred from homology"/>
<evidence type="ECO:0000256" key="1">
    <source>
        <dbReference type="ARBA" id="ARBA00004418"/>
    </source>
</evidence>
<evidence type="ECO:0000259" key="7">
    <source>
        <dbReference type="PROSITE" id="PS51123"/>
    </source>
</evidence>
<dbReference type="PANTHER" id="PTHR30024:SF47">
    <property type="entry name" value="TAURINE-BINDING PERIPLASMIC PROTEIN"/>
    <property type="match status" value="1"/>
</dbReference>
<feature type="compositionally biased region" description="Basic and acidic residues" evidence="5">
    <location>
        <begin position="41"/>
        <end position="54"/>
    </location>
</feature>
<evidence type="ECO:0000256" key="5">
    <source>
        <dbReference type="SAM" id="MobiDB-lite"/>
    </source>
</evidence>
<comment type="subcellular location">
    <subcellularLocation>
        <location evidence="1">Periplasm</location>
    </subcellularLocation>
</comment>